<dbReference type="SUPFAM" id="SSF53167">
    <property type="entry name" value="Purine and uridine phosphorylases"/>
    <property type="match status" value="1"/>
</dbReference>
<proteinExistence type="predicted"/>
<evidence type="ECO:0000259" key="2">
    <source>
        <dbReference type="Pfam" id="PF01048"/>
    </source>
</evidence>
<evidence type="ECO:0000259" key="1">
    <source>
        <dbReference type="Pfam" id="PF00931"/>
    </source>
</evidence>
<gene>
    <name evidence="3" type="ORF">CNMCM6805_003147</name>
</gene>
<comment type="caution">
    <text evidence="3">The sequence shown here is derived from an EMBL/GenBank/DDBJ whole genome shotgun (WGS) entry which is preliminary data.</text>
</comment>
<reference evidence="3" key="2">
    <citation type="submission" date="2020-04" db="EMBL/GenBank/DDBJ databases">
        <authorList>
            <person name="Santos R.A.C."/>
            <person name="Steenwyk J.L."/>
            <person name="Rivero-Menendez O."/>
            <person name="Mead M.E."/>
            <person name="Silva L.P."/>
            <person name="Bastos R.W."/>
            <person name="Alastruey-Izquierdo A."/>
            <person name="Goldman G.H."/>
            <person name="Rokas A."/>
        </authorList>
    </citation>
    <scope>NUCLEOTIDE SEQUENCE</scope>
    <source>
        <strain evidence="3">CNM-CM6805</strain>
    </source>
</reference>
<dbReference type="InterPro" id="IPR035994">
    <property type="entry name" value="Nucleoside_phosphorylase_sf"/>
</dbReference>
<protein>
    <submittedName>
        <fullName evidence="3">Uncharacterized protein</fullName>
    </submittedName>
</protein>
<evidence type="ECO:0000313" key="4">
    <source>
        <dbReference type="Proteomes" id="UP000653565"/>
    </source>
</evidence>
<feature type="domain" description="NB-ARC" evidence="1">
    <location>
        <begin position="362"/>
        <end position="518"/>
    </location>
</feature>
<dbReference type="OrthoDB" id="1577640at2759"/>
<reference evidence="3" key="1">
    <citation type="journal article" date="2020" name="bioRxiv">
        <title>Genomic and phenotypic heterogeneity of clinical isolates of the human pathogens Aspergillus fumigatus, Aspergillus lentulus and Aspergillus fumigatiaffinis.</title>
        <authorList>
            <person name="dos Santos R.A.C."/>
            <person name="Steenwyk J.L."/>
            <person name="Rivero-Menendez O."/>
            <person name="Mead M.E."/>
            <person name="Silva L.P."/>
            <person name="Bastos R.W."/>
            <person name="Alastruey-Izquierdo A."/>
            <person name="Goldman G.H."/>
            <person name="Rokas A."/>
        </authorList>
    </citation>
    <scope>NUCLEOTIDE SEQUENCE</scope>
    <source>
        <strain evidence="3">CNM-CM6805</strain>
    </source>
</reference>
<dbReference type="EMBL" id="JAAAPX010000018">
    <property type="protein sequence ID" value="KAF4242032.1"/>
    <property type="molecule type" value="Genomic_DNA"/>
</dbReference>
<feature type="domain" description="Nucleoside phosphorylase" evidence="2">
    <location>
        <begin position="10"/>
        <end position="128"/>
    </location>
</feature>
<dbReference type="PANTHER" id="PTHR46082">
    <property type="entry name" value="ATP/GTP-BINDING PROTEIN-RELATED"/>
    <property type="match status" value="1"/>
</dbReference>
<dbReference type="Gene3D" id="3.40.50.1580">
    <property type="entry name" value="Nucleoside phosphorylase domain"/>
    <property type="match status" value="1"/>
</dbReference>
<dbReference type="Proteomes" id="UP000653565">
    <property type="component" value="Unassembled WGS sequence"/>
</dbReference>
<dbReference type="GO" id="GO:0003824">
    <property type="term" value="F:catalytic activity"/>
    <property type="evidence" value="ECO:0007669"/>
    <property type="project" value="InterPro"/>
</dbReference>
<dbReference type="PANTHER" id="PTHR46082:SF6">
    <property type="entry name" value="AAA+ ATPASE DOMAIN-CONTAINING PROTEIN-RELATED"/>
    <property type="match status" value="1"/>
</dbReference>
<organism evidence="3 4">
    <name type="scientific">Aspergillus fumigatiaffinis</name>
    <dbReference type="NCBI Taxonomy" id="340414"/>
    <lineage>
        <taxon>Eukaryota</taxon>
        <taxon>Fungi</taxon>
        <taxon>Dikarya</taxon>
        <taxon>Ascomycota</taxon>
        <taxon>Pezizomycotina</taxon>
        <taxon>Eurotiomycetes</taxon>
        <taxon>Eurotiomycetidae</taxon>
        <taxon>Eurotiales</taxon>
        <taxon>Aspergillaceae</taxon>
        <taxon>Aspergillus</taxon>
        <taxon>Aspergillus subgen. Fumigati</taxon>
    </lineage>
</organism>
<dbReference type="GO" id="GO:0043531">
    <property type="term" value="F:ADP binding"/>
    <property type="evidence" value="ECO:0007669"/>
    <property type="project" value="InterPro"/>
</dbReference>
<name>A0A8H4MD52_9EURO</name>
<dbReference type="SUPFAM" id="SSF52540">
    <property type="entry name" value="P-loop containing nucleoside triphosphate hydrolases"/>
    <property type="match status" value="1"/>
</dbReference>
<dbReference type="Gene3D" id="3.40.50.300">
    <property type="entry name" value="P-loop containing nucleotide triphosphate hydrolases"/>
    <property type="match status" value="1"/>
</dbReference>
<keyword evidence="4" id="KW-1185">Reference proteome</keyword>
<sequence length="907" mass="99998">MRPRHRDEFEIAIICSLPLEAEAIEASLDEVYDRFGEIYDKEPEDRNVYINGRIGKHNVVLCQAPEAGKCSSASVASSLIFSYTGLQLALVVGTCGGVPSPSSIERDIFLGDIVIADSVIEFDVGQQCPLGFQRETGVRAVLGRPNRAIRTLLNALSIDGNCKLMEEESAGFLEELQSRGCSKWQYPGAAKDILFVSAYRHQRRRRSVYINGGCEDTLCKDAPEEGCYIPGCDEGQVLRRRSGEKPVKPALNIGTIASGDTVMESGELRDRIAETEEVIAFETIGAGVWDTLPCVIIDGVSDYADGHKNEVWQNYAAAVAASAAKAFLQYWAPNAKAKSRQAQSVHSRVPVLQTVFIGREIEMNEMKEELGDPRQGRKRIVLWGLCGYGKTQLAVHYISLTRKLYDSILWIDCSSWDAIHNSFSQIWRKIQGCVDDEQAPVEGVLEWLEQETNPAWIMVFDGVVNPDSSTAMNIDVRKYFPSCNHGHVLLTTRSPYLHARLGYQVIQVRGVDEDAGAQILLRCAGVEEPDTPAVKTAKSISRKVGGVPLALEQAGCFLRCGLYSLHEFNRRFKEEFAKSTFKTPLYNCIGTYEKGHTLWTAFEKLYDAAGQQSPDSIKLLDLAVFLGPGLIPASLIMYPPGDHNKFSVLFNSLSALESPDTSCLSIINWMNSLRTRVTDFASALRTLEDSGLVNFNRKRSDSVIESFEIDEMVRSFVRLKLSCCDLRDNAAVAFLLNGQSCAGIDAQSQLEIPQEHLGRLGSVLDDLMSLMPQEMIQHPDGKYFRLCGSAAPVYARVCRLKGDYTTSKSLWVVALQYIIFSQTAGSPTNGAKLEGIDAAADTLLAVDECFLEEAWKQACKAVTSPLAARASKGDLRSRALRHDLVAGPMHLTGDNRESLEGFTGDGI</sequence>
<dbReference type="InterPro" id="IPR000845">
    <property type="entry name" value="Nucleoside_phosphorylase_d"/>
</dbReference>
<accession>A0A8H4MD52</accession>
<dbReference type="AlphaFoldDB" id="A0A8H4MD52"/>
<dbReference type="InterPro" id="IPR053137">
    <property type="entry name" value="NLR-like"/>
</dbReference>
<dbReference type="Pfam" id="PF01048">
    <property type="entry name" value="PNP_UDP_1"/>
    <property type="match status" value="1"/>
</dbReference>
<dbReference type="InterPro" id="IPR002182">
    <property type="entry name" value="NB-ARC"/>
</dbReference>
<evidence type="ECO:0000313" key="3">
    <source>
        <dbReference type="EMBL" id="KAF4242032.1"/>
    </source>
</evidence>
<dbReference type="GO" id="GO:0009116">
    <property type="term" value="P:nucleoside metabolic process"/>
    <property type="evidence" value="ECO:0007669"/>
    <property type="project" value="InterPro"/>
</dbReference>
<dbReference type="Pfam" id="PF00931">
    <property type="entry name" value="NB-ARC"/>
    <property type="match status" value="1"/>
</dbReference>
<dbReference type="InterPro" id="IPR027417">
    <property type="entry name" value="P-loop_NTPase"/>
</dbReference>